<name>A0A8J5CF32_ZINOF</name>
<organism evidence="2 3">
    <name type="scientific">Zingiber officinale</name>
    <name type="common">Ginger</name>
    <name type="synonym">Amomum zingiber</name>
    <dbReference type="NCBI Taxonomy" id="94328"/>
    <lineage>
        <taxon>Eukaryota</taxon>
        <taxon>Viridiplantae</taxon>
        <taxon>Streptophyta</taxon>
        <taxon>Embryophyta</taxon>
        <taxon>Tracheophyta</taxon>
        <taxon>Spermatophyta</taxon>
        <taxon>Magnoliopsida</taxon>
        <taxon>Liliopsida</taxon>
        <taxon>Zingiberales</taxon>
        <taxon>Zingiberaceae</taxon>
        <taxon>Zingiber</taxon>
    </lineage>
</organism>
<evidence type="ECO:0000313" key="2">
    <source>
        <dbReference type="EMBL" id="KAG6474701.1"/>
    </source>
</evidence>
<keyword evidence="1" id="KW-0472">Membrane</keyword>
<reference evidence="2 3" key="1">
    <citation type="submission" date="2020-08" db="EMBL/GenBank/DDBJ databases">
        <title>Plant Genome Project.</title>
        <authorList>
            <person name="Zhang R.-G."/>
        </authorList>
    </citation>
    <scope>NUCLEOTIDE SEQUENCE [LARGE SCALE GENOMIC DNA]</scope>
    <source>
        <tissue evidence="2">Rhizome</tissue>
    </source>
</reference>
<evidence type="ECO:0000313" key="3">
    <source>
        <dbReference type="Proteomes" id="UP000734854"/>
    </source>
</evidence>
<dbReference type="Proteomes" id="UP000734854">
    <property type="component" value="Unassembled WGS sequence"/>
</dbReference>
<dbReference type="EMBL" id="JACMSC010000019">
    <property type="protein sequence ID" value="KAG6474701.1"/>
    <property type="molecule type" value="Genomic_DNA"/>
</dbReference>
<gene>
    <name evidence="2" type="ORF">ZIOFF_068639</name>
</gene>
<proteinExistence type="predicted"/>
<accession>A0A8J5CF32</accession>
<feature type="transmembrane region" description="Helical" evidence="1">
    <location>
        <begin position="37"/>
        <end position="60"/>
    </location>
</feature>
<dbReference type="AlphaFoldDB" id="A0A8J5CF32"/>
<sequence>MIACRKPGEAEAPSPAAAREAARALWTNCSNTCAINVVYSSSISATTATSIMIPFLLLVLHLGRSRSSKQIPNPLLN</sequence>
<keyword evidence="1" id="KW-1133">Transmembrane helix</keyword>
<protein>
    <submittedName>
        <fullName evidence="2">Uncharacterized protein</fullName>
    </submittedName>
</protein>
<keyword evidence="3" id="KW-1185">Reference proteome</keyword>
<comment type="caution">
    <text evidence="2">The sequence shown here is derived from an EMBL/GenBank/DDBJ whole genome shotgun (WGS) entry which is preliminary data.</text>
</comment>
<evidence type="ECO:0000256" key="1">
    <source>
        <dbReference type="SAM" id="Phobius"/>
    </source>
</evidence>
<keyword evidence="1" id="KW-0812">Transmembrane</keyword>